<dbReference type="OrthoDB" id="554610at2759"/>
<accession>A0A836BXL0</accession>
<dbReference type="EMBL" id="JAEHOE010000054">
    <property type="protein sequence ID" value="KAG2491338.1"/>
    <property type="molecule type" value="Genomic_DNA"/>
</dbReference>
<dbReference type="Proteomes" id="UP000612055">
    <property type="component" value="Unassembled WGS sequence"/>
</dbReference>
<name>A0A836BXL0_9CHLO</name>
<evidence type="ECO:0000313" key="2">
    <source>
        <dbReference type="Proteomes" id="UP000612055"/>
    </source>
</evidence>
<keyword evidence="2" id="KW-1185">Reference proteome</keyword>
<organism evidence="1 2">
    <name type="scientific">Edaphochlamys debaryana</name>
    <dbReference type="NCBI Taxonomy" id="47281"/>
    <lineage>
        <taxon>Eukaryota</taxon>
        <taxon>Viridiplantae</taxon>
        <taxon>Chlorophyta</taxon>
        <taxon>core chlorophytes</taxon>
        <taxon>Chlorophyceae</taxon>
        <taxon>CS clade</taxon>
        <taxon>Chlamydomonadales</taxon>
        <taxon>Chlamydomonadales incertae sedis</taxon>
        <taxon>Edaphochlamys</taxon>
    </lineage>
</organism>
<gene>
    <name evidence="1" type="ORF">HYH03_010342</name>
</gene>
<sequence>MARPPASRPRRPALTALLAAAVLAIVALTSLIVGGIKGAACAKHTTYEGSSSIVHATGLPLVVSPVLPADYCCVQACTADVENVCFADFPDGRCLSMAGDQIYAREVLCKGSLQQRSDICRNKLMLACGAGADGEEPDADGCVRAEQLWYGGKEAYESLKAETEEGIGGRFVGPAACVLESELAATIDDAGELDYDARKEWEKEYYGDAEKGEADILRARGTCEYAQNSLARAKYQNACSSINNAQLSAMADEPMFKGLNQSDTAAMYDCVSKGCAMPVWNGTHILETFTFEADGYLPDFFVSCAPDGPVVWSTRLNQRTDGLMYKVQQACLAQNLQRNQAMCEAVRVF</sequence>
<reference evidence="1" key="1">
    <citation type="journal article" date="2020" name="bioRxiv">
        <title>Comparative genomics of Chlamydomonas.</title>
        <authorList>
            <person name="Craig R.J."/>
            <person name="Hasan A.R."/>
            <person name="Ness R.W."/>
            <person name="Keightley P.D."/>
        </authorList>
    </citation>
    <scope>NUCLEOTIDE SEQUENCE</scope>
    <source>
        <strain evidence="1">CCAP 11/70</strain>
    </source>
</reference>
<comment type="caution">
    <text evidence="1">The sequence shown here is derived from an EMBL/GenBank/DDBJ whole genome shotgun (WGS) entry which is preliminary data.</text>
</comment>
<protein>
    <submittedName>
        <fullName evidence="1">Uncharacterized protein</fullName>
    </submittedName>
</protein>
<evidence type="ECO:0000313" key="1">
    <source>
        <dbReference type="EMBL" id="KAG2491338.1"/>
    </source>
</evidence>
<proteinExistence type="predicted"/>
<dbReference type="AlphaFoldDB" id="A0A836BXL0"/>